<name>A0ABQ8L9V1_LABRO</name>
<dbReference type="PANTHER" id="PTHR35617:SF3">
    <property type="entry name" value="CORE-BINDING (CB) DOMAIN-CONTAINING PROTEIN"/>
    <property type="match status" value="1"/>
</dbReference>
<proteinExistence type="predicted"/>
<gene>
    <name evidence="2" type="ORF">H4Q32_026133</name>
</gene>
<protein>
    <submittedName>
        <fullName evidence="2">Vascular endothelial growth factor receptor 3</fullName>
    </submittedName>
</protein>
<evidence type="ECO:0000313" key="2">
    <source>
        <dbReference type="EMBL" id="KAI2647522.1"/>
    </source>
</evidence>
<evidence type="ECO:0000313" key="3">
    <source>
        <dbReference type="Proteomes" id="UP000830375"/>
    </source>
</evidence>
<dbReference type="PANTHER" id="PTHR35617">
    <property type="entry name" value="PHAGE_INTEGRASE DOMAIN-CONTAINING PROTEIN"/>
    <property type="match status" value="1"/>
</dbReference>
<keyword evidence="3" id="KW-1185">Reference proteome</keyword>
<dbReference type="Proteomes" id="UP000830375">
    <property type="component" value="Unassembled WGS sequence"/>
</dbReference>
<reference evidence="2 3" key="1">
    <citation type="submission" date="2022-01" db="EMBL/GenBank/DDBJ databases">
        <title>A high-quality chromosome-level genome assembly of rohu carp, Labeo rohita.</title>
        <authorList>
            <person name="Arick M.A. II"/>
            <person name="Hsu C.-Y."/>
            <person name="Magbanua Z."/>
            <person name="Pechanova O."/>
            <person name="Grover C."/>
            <person name="Miller E."/>
            <person name="Thrash A."/>
            <person name="Ezzel L."/>
            <person name="Alam S."/>
            <person name="Benzie J."/>
            <person name="Hamilton M."/>
            <person name="Karsi A."/>
            <person name="Lawrence M.L."/>
            <person name="Peterson D.G."/>
        </authorList>
    </citation>
    <scope>NUCLEOTIDE SEQUENCE [LARGE SCALE GENOMIC DNA]</scope>
    <source>
        <strain evidence="3">BAU-BD-2019</strain>
        <tissue evidence="2">Blood</tissue>
    </source>
</reference>
<accession>A0ABQ8L9V1</accession>
<sequence>MWTAPFTAQNSSSGTSSFTTHDSHSGLAQPCSRRAVVSWAPQIMETPSPRLHIWSLDGTRRSGTCSSSGVPLTERTPEDARSESCSPFCSKGWSEGCLPAIAVQHDPIEGKSVGKHDLVIRFLRGARRLNLLRPPSVPSWDLSLMLTVLRQAPFEPLQSVELKFHSMKTLLLLALASIKRIGDLHTFSDDESCLEFRPADFQIPLRPRPGYVSKVPPTPFRDQVMSLQALPPEKKTQTQP</sequence>
<evidence type="ECO:0000256" key="1">
    <source>
        <dbReference type="SAM" id="MobiDB-lite"/>
    </source>
</evidence>
<organism evidence="2 3">
    <name type="scientific">Labeo rohita</name>
    <name type="common">Indian major carp</name>
    <name type="synonym">Cyprinus rohita</name>
    <dbReference type="NCBI Taxonomy" id="84645"/>
    <lineage>
        <taxon>Eukaryota</taxon>
        <taxon>Metazoa</taxon>
        <taxon>Chordata</taxon>
        <taxon>Craniata</taxon>
        <taxon>Vertebrata</taxon>
        <taxon>Euteleostomi</taxon>
        <taxon>Actinopterygii</taxon>
        <taxon>Neopterygii</taxon>
        <taxon>Teleostei</taxon>
        <taxon>Ostariophysi</taxon>
        <taxon>Cypriniformes</taxon>
        <taxon>Cyprinidae</taxon>
        <taxon>Labeoninae</taxon>
        <taxon>Labeonini</taxon>
        <taxon>Labeo</taxon>
    </lineage>
</organism>
<comment type="caution">
    <text evidence="2">The sequence shown here is derived from an EMBL/GenBank/DDBJ whole genome shotgun (WGS) entry which is preliminary data.</text>
</comment>
<dbReference type="EMBL" id="JACTAM010000287">
    <property type="protein sequence ID" value="KAI2647522.1"/>
    <property type="molecule type" value="Genomic_DNA"/>
</dbReference>
<keyword evidence="2" id="KW-0675">Receptor</keyword>
<feature type="region of interest" description="Disordered" evidence="1">
    <location>
        <begin position="1"/>
        <end position="29"/>
    </location>
</feature>
<feature type="compositionally biased region" description="Polar residues" evidence="1">
    <location>
        <begin position="1"/>
        <end position="20"/>
    </location>
</feature>